<feature type="transmembrane region" description="Helical" evidence="7">
    <location>
        <begin position="123"/>
        <end position="141"/>
    </location>
</feature>
<feature type="transmembrane region" description="Helical" evidence="7">
    <location>
        <begin position="147"/>
        <end position="167"/>
    </location>
</feature>
<evidence type="ECO:0000256" key="5">
    <source>
        <dbReference type="ARBA" id="ARBA00023136"/>
    </source>
</evidence>
<feature type="transmembrane region" description="Helical" evidence="7">
    <location>
        <begin position="6"/>
        <end position="26"/>
    </location>
</feature>
<keyword evidence="3 6" id="KW-0812">Transmembrane</keyword>
<dbReference type="NCBIfam" id="TIGR01972">
    <property type="entry name" value="NDH_I_M"/>
    <property type="match status" value="1"/>
</dbReference>
<evidence type="ECO:0000313" key="9">
    <source>
        <dbReference type="EMBL" id="PMP82291.1"/>
    </source>
</evidence>
<dbReference type="InterPro" id="IPR010227">
    <property type="entry name" value="NADH_Q_OxRdtase_chainM/4"/>
</dbReference>
<feature type="transmembrane region" description="Helical" evidence="7">
    <location>
        <begin position="359"/>
        <end position="379"/>
    </location>
</feature>
<feature type="transmembrane region" description="Helical" evidence="7">
    <location>
        <begin position="301"/>
        <end position="324"/>
    </location>
</feature>
<dbReference type="GO" id="GO:0012505">
    <property type="term" value="C:endomembrane system"/>
    <property type="evidence" value="ECO:0007669"/>
    <property type="project" value="UniProtKB-SubCell"/>
</dbReference>
<feature type="transmembrane region" description="Helical" evidence="7">
    <location>
        <begin position="441"/>
        <end position="464"/>
    </location>
</feature>
<evidence type="ECO:0000256" key="3">
    <source>
        <dbReference type="ARBA" id="ARBA00022692"/>
    </source>
</evidence>
<feature type="transmembrane region" description="Helical" evidence="7">
    <location>
        <begin position="484"/>
        <end position="505"/>
    </location>
</feature>
<dbReference type="GO" id="GO:0048039">
    <property type="term" value="F:ubiquinone binding"/>
    <property type="evidence" value="ECO:0007669"/>
    <property type="project" value="TreeGrafter"/>
</dbReference>
<dbReference type="GO" id="GO:0016020">
    <property type="term" value="C:membrane"/>
    <property type="evidence" value="ECO:0007669"/>
    <property type="project" value="UniProtKB-SubCell"/>
</dbReference>
<protein>
    <submittedName>
        <fullName evidence="9">NADH:ubiquinone oxidoreductase subunit M</fullName>
    </submittedName>
</protein>
<gene>
    <name evidence="9" type="ORF">C0184_07025</name>
</gene>
<dbReference type="AlphaFoldDB" id="A0A2J6X6C6"/>
<evidence type="ECO:0000313" key="10">
    <source>
        <dbReference type="Proteomes" id="UP000243376"/>
    </source>
</evidence>
<dbReference type="EMBL" id="PNIQ01000459">
    <property type="protein sequence ID" value="PMP82291.1"/>
    <property type="molecule type" value="Genomic_DNA"/>
</dbReference>
<dbReference type="GO" id="GO:0008137">
    <property type="term" value="F:NADH dehydrogenase (ubiquinone) activity"/>
    <property type="evidence" value="ECO:0007669"/>
    <property type="project" value="InterPro"/>
</dbReference>
<dbReference type="Proteomes" id="UP000243376">
    <property type="component" value="Unassembled WGS sequence"/>
</dbReference>
<evidence type="ECO:0000256" key="2">
    <source>
        <dbReference type="ARBA" id="ARBA00009025"/>
    </source>
</evidence>
<dbReference type="GO" id="GO:0015990">
    <property type="term" value="P:electron transport coupled proton transport"/>
    <property type="evidence" value="ECO:0007669"/>
    <property type="project" value="TreeGrafter"/>
</dbReference>
<dbReference type="InterPro" id="IPR003918">
    <property type="entry name" value="NADH_UbQ_OxRdtase"/>
</dbReference>
<evidence type="ECO:0000256" key="7">
    <source>
        <dbReference type="SAM" id="Phobius"/>
    </source>
</evidence>
<organism evidence="9 10">
    <name type="scientific">Chloroflexus aggregans</name>
    <dbReference type="NCBI Taxonomy" id="152260"/>
    <lineage>
        <taxon>Bacteria</taxon>
        <taxon>Bacillati</taxon>
        <taxon>Chloroflexota</taxon>
        <taxon>Chloroflexia</taxon>
        <taxon>Chloroflexales</taxon>
        <taxon>Chloroflexineae</taxon>
        <taxon>Chloroflexaceae</taxon>
        <taxon>Chloroflexus</taxon>
    </lineage>
</organism>
<dbReference type="GO" id="GO:0003954">
    <property type="term" value="F:NADH dehydrogenase activity"/>
    <property type="evidence" value="ECO:0007669"/>
    <property type="project" value="TreeGrafter"/>
</dbReference>
<dbReference type="Pfam" id="PF00361">
    <property type="entry name" value="Proton_antipo_M"/>
    <property type="match status" value="1"/>
</dbReference>
<dbReference type="PANTHER" id="PTHR43507:SF1">
    <property type="entry name" value="NADH-UBIQUINONE OXIDOREDUCTASE CHAIN 4"/>
    <property type="match status" value="1"/>
</dbReference>
<evidence type="ECO:0000256" key="4">
    <source>
        <dbReference type="ARBA" id="ARBA00022989"/>
    </source>
</evidence>
<dbReference type="PANTHER" id="PTHR43507">
    <property type="entry name" value="NADH-UBIQUINONE OXIDOREDUCTASE CHAIN 4"/>
    <property type="match status" value="1"/>
</dbReference>
<feature type="transmembrane region" description="Helical" evidence="7">
    <location>
        <begin position="179"/>
        <end position="200"/>
    </location>
</feature>
<dbReference type="InterPro" id="IPR001750">
    <property type="entry name" value="ND/Mrp_TM"/>
</dbReference>
<evidence type="ECO:0000256" key="1">
    <source>
        <dbReference type="ARBA" id="ARBA00004127"/>
    </source>
</evidence>
<evidence type="ECO:0000256" key="6">
    <source>
        <dbReference type="RuleBase" id="RU000320"/>
    </source>
</evidence>
<feature type="transmembrane region" description="Helical" evidence="7">
    <location>
        <begin position="331"/>
        <end position="353"/>
    </location>
</feature>
<feature type="transmembrane region" description="Helical" evidence="7">
    <location>
        <begin position="400"/>
        <end position="421"/>
    </location>
</feature>
<comment type="similarity">
    <text evidence="2">Belongs to the complex I subunit 4 family.</text>
</comment>
<accession>A0A2J6X6C6</accession>
<comment type="caution">
    <text evidence="9">The sequence shown here is derived from an EMBL/GenBank/DDBJ whole genome shotgun (WGS) entry which is preliminary data.</text>
</comment>
<feature type="transmembrane region" description="Helical" evidence="7">
    <location>
        <begin position="235"/>
        <end position="255"/>
    </location>
</feature>
<name>A0A2J6X6C6_9CHLR</name>
<feature type="transmembrane region" description="Helical" evidence="7">
    <location>
        <begin position="267"/>
        <end position="289"/>
    </location>
</feature>
<feature type="transmembrane region" description="Helical" evidence="7">
    <location>
        <begin position="33"/>
        <end position="57"/>
    </location>
</feature>
<proteinExistence type="inferred from homology"/>
<keyword evidence="5 7" id="KW-0472">Membrane</keyword>
<evidence type="ECO:0000259" key="8">
    <source>
        <dbReference type="Pfam" id="PF00361"/>
    </source>
</evidence>
<keyword evidence="9" id="KW-0830">Ubiquinone</keyword>
<dbReference type="PRINTS" id="PR01437">
    <property type="entry name" value="NUOXDRDTASE4"/>
</dbReference>
<keyword evidence="4 7" id="KW-1133">Transmembrane helix</keyword>
<sequence length="533" mass="57409">MNLLGLPILSLLLWLPTIGALILLVLPNGRPMLYRWTAMSIALATLLVAGTVIGLFYTGPYGPAAGTVIGPPLQFVDTVAWLPAIGASYFIGVDGINLWLVGLTAFLTPFAIAATWQRQTRSLRLLLALLLFAETAFLGVFLAQDMLLFYVFYELALIPMIFLIGMWGYHGRVTATLKLFLYTFGGSLLMLFAIIGLHILHRNAIATINPGFTGTFALNQIVADLRSGLFSLDPLMAQLLFGAFFLSFAIKLALWPLHSWLPDAYSVAPTPVAIILAGLMAKFGAYGFIRFNLTLFPEVASWAAPAIAVLAVIGIIYGALIAFTQHDMQRMIAYASMSHMNFIALGIVTLTTIGINGALLQMVAHGVIMAALLLIIAVIEERRDSRELASLGGLWRVTPVYAGLTLLTLLAMAGLPGLSGFVGEFTMLQGVFTSPLLGWPFAFGAVIGIIFAAVYALNLFRMGFMGEVRNTANLDLPDLQRRELMTLGALAVVIVAIGLFPNVLLSGMNSSVQGLVDALTPAVQAAVQLNSWR</sequence>
<reference evidence="9 10" key="1">
    <citation type="submission" date="2018-01" db="EMBL/GenBank/DDBJ databases">
        <title>Metagenomic assembled genomes from two thermal pools in the Uzon Caldera, Kamchatka, Russia.</title>
        <authorList>
            <person name="Wilkins L."/>
            <person name="Ettinger C."/>
        </authorList>
    </citation>
    <scope>NUCLEOTIDE SEQUENCE [LARGE SCALE GENOMIC DNA]</scope>
    <source>
        <strain evidence="9">ZAV-02</strain>
    </source>
</reference>
<dbReference type="GO" id="GO:0042773">
    <property type="term" value="P:ATP synthesis coupled electron transport"/>
    <property type="evidence" value="ECO:0007669"/>
    <property type="project" value="InterPro"/>
</dbReference>
<comment type="subcellular location">
    <subcellularLocation>
        <location evidence="1">Endomembrane system</location>
        <topology evidence="1">Multi-pass membrane protein</topology>
    </subcellularLocation>
    <subcellularLocation>
        <location evidence="6">Membrane</location>
        <topology evidence="6">Multi-pass membrane protein</topology>
    </subcellularLocation>
</comment>
<feature type="domain" description="NADH:quinone oxidoreductase/Mrp antiporter transmembrane" evidence="8">
    <location>
        <begin position="143"/>
        <end position="435"/>
    </location>
</feature>